<evidence type="ECO:0000259" key="6">
    <source>
        <dbReference type="Pfam" id="PF08281"/>
    </source>
</evidence>
<dbReference type="InterPro" id="IPR007627">
    <property type="entry name" value="RNA_pol_sigma70_r2"/>
</dbReference>
<organism evidence="7 8">
    <name type="scientific">Olivibacter ginsenosidimutans</name>
    <dbReference type="NCBI Taxonomy" id="1176537"/>
    <lineage>
        <taxon>Bacteria</taxon>
        <taxon>Pseudomonadati</taxon>
        <taxon>Bacteroidota</taxon>
        <taxon>Sphingobacteriia</taxon>
        <taxon>Sphingobacteriales</taxon>
        <taxon>Sphingobacteriaceae</taxon>
        <taxon>Olivibacter</taxon>
    </lineage>
</organism>
<dbReference type="InterPro" id="IPR014327">
    <property type="entry name" value="RNA_pol_sigma70_bacteroid"/>
</dbReference>
<keyword evidence="2" id="KW-0805">Transcription regulation</keyword>
<proteinExistence type="inferred from homology"/>
<dbReference type="InterPro" id="IPR013325">
    <property type="entry name" value="RNA_pol_sigma_r2"/>
</dbReference>
<evidence type="ECO:0000259" key="5">
    <source>
        <dbReference type="Pfam" id="PF04542"/>
    </source>
</evidence>
<reference evidence="8" key="1">
    <citation type="journal article" date="2019" name="Int. J. Syst. Evol. Microbiol.">
        <title>The Global Catalogue of Microorganisms (GCM) 10K type strain sequencing project: providing services to taxonomists for standard genome sequencing and annotation.</title>
        <authorList>
            <consortium name="The Broad Institute Genomics Platform"/>
            <consortium name="The Broad Institute Genome Sequencing Center for Infectious Disease"/>
            <person name="Wu L."/>
            <person name="Ma J."/>
        </authorList>
    </citation>
    <scope>NUCLEOTIDE SEQUENCE [LARGE SCALE GENOMIC DNA]</scope>
    <source>
        <strain evidence="8">JCM 18200</strain>
    </source>
</reference>
<evidence type="ECO:0000256" key="4">
    <source>
        <dbReference type="ARBA" id="ARBA00023163"/>
    </source>
</evidence>
<dbReference type="Gene3D" id="1.10.10.10">
    <property type="entry name" value="Winged helix-like DNA-binding domain superfamily/Winged helix DNA-binding domain"/>
    <property type="match status" value="1"/>
</dbReference>
<comment type="caution">
    <text evidence="7">The sequence shown here is derived from an EMBL/GenBank/DDBJ whole genome shotgun (WGS) entry which is preliminary data.</text>
</comment>
<dbReference type="CDD" id="cd06171">
    <property type="entry name" value="Sigma70_r4"/>
    <property type="match status" value="1"/>
</dbReference>
<dbReference type="Gene3D" id="1.10.1740.10">
    <property type="match status" value="1"/>
</dbReference>
<gene>
    <name evidence="7" type="ORF">GCM10023231_18180</name>
</gene>
<sequence>MMPTCNLYTDSELMDLLKEDNADAFTEIYRRYAKLLYQHAFSILKDRDETKEIIQEVFTSLWNKRMNCDIEASLSGYLYMAVRYQVLKIYAHRRVRRDHLAVCKDSLHVYDTVLPDYLIRERQLQHIIDREIDQLPKKMRQVFNMSRKEHLSYKEIAHQLALSEGTVKTQIRNALKILRCRLDAFLYTLLIFFFL</sequence>
<evidence type="ECO:0000256" key="3">
    <source>
        <dbReference type="ARBA" id="ARBA00023082"/>
    </source>
</evidence>
<dbReference type="PANTHER" id="PTHR43133:SF46">
    <property type="entry name" value="RNA POLYMERASE SIGMA-70 FACTOR ECF SUBFAMILY"/>
    <property type="match status" value="1"/>
</dbReference>
<evidence type="ECO:0000256" key="1">
    <source>
        <dbReference type="ARBA" id="ARBA00010641"/>
    </source>
</evidence>
<dbReference type="SUPFAM" id="SSF88659">
    <property type="entry name" value="Sigma3 and sigma4 domains of RNA polymerase sigma factors"/>
    <property type="match status" value="1"/>
</dbReference>
<feature type="domain" description="RNA polymerase sigma-70 region 2" evidence="5">
    <location>
        <begin position="28"/>
        <end position="90"/>
    </location>
</feature>
<dbReference type="InterPro" id="IPR039425">
    <property type="entry name" value="RNA_pol_sigma-70-like"/>
</dbReference>
<dbReference type="EMBL" id="BAABIQ010000027">
    <property type="protein sequence ID" value="GAA4790640.1"/>
    <property type="molecule type" value="Genomic_DNA"/>
</dbReference>
<dbReference type="InterPro" id="IPR013324">
    <property type="entry name" value="RNA_pol_sigma_r3/r4-like"/>
</dbReference>
<accession>A0ABP9B4W6</accession>
<dbReference type="SUPFAM" id="SSF88946">
    <property type="entry name" value="Sigma2 domain of RNA polymerase sigma factors"/>
    <property type="match status" value="1"/>
</dbReference>
<comment type="similarity">
    <text evidence="1">Belongs to the sigma-70 factor family. ECF subfamily.</text>
</comment>
<keyword evidence="8" id="KW-1185">Reference proteome</keyword>
<dbReference type="NCBIfam" id="TIGR02985">
    <property type="entry name" value="Sig70_bacteroi1"/>
    <property type="match status" value="1"/>
</dbReference>
<dbReference type="InterPro" id="IPR013249">
    <property type="entry name" value="RNA_pol_sigma70_r4_t2"/>
</dbReference>
<evidence type="ECO:0000256" key="2">
    <source>
        <dbReference type="ARBA" id="ARBA00023015"/>
    </source>
</evidence>
<feature type="domain" description="RNA polymerase sigma factor 70 region 4 type 2" evidence="6">
    <location>
        <begin position="127"/>
        <end position="177"/>
    </location>
</feature>
<dbReference type="PANTHER" id="PTHR43133">
    <property type="entry name" value="RNA POLYMERASE ECF-TYPE SIGMA FACTO"/>
    <property type="match status" value="1"/>
</dbReference>
<name>A0ABP9B4W6_9SPHI</name>
<dbReference type="NCBIfam" id="TIGR02937">
    <property type="entry name" value="sigma70-ECF"/>
    <property type="match status" value="1"/>
</dbReference>
<dbReference type="InterPro" id="IPR036388">
    <property type="entry name" value="WH-like_DNA-bd_sf"/>
</dbReference>
<evidence type="ECO:0000313" key="7">
    <source>
        <dbReference type="EMBL" id="GAA4790640.1"/>
    </source>
</evidence>
<evidence type="ECO:0000313" key="8">
    <source>
        <dbReference type="Proteomes" id="UP001501411"/>
    </source>
</evidence>
<keyword evidence="3" id="KW-0731">Sigma factor</keyword>
<keyword evidence="4" id="KW-0804">Transcription</keyword>
<protein>
    <submittedName>
        <fullName evidence="7">RNA polymerase sigma-70 factor</fullName>
    </submittedName>
</protein>
<dbReference type="Pfam" id="PF04542">
    <property type="entry name" value="Sigma70_r2"/>
    <property type="match status" value="1"/>
</dbReference>
<dbReference type="Pfam" id="PF08281">
    <property type="entry name" value="Sigma70_r4_2"/>
    <property type="match status" value="1"/>
</dbReference>
<dbReference type="InterPro" id="IPR014284">
    <property type="entry name" value="RNA_pol_sigma-70_dom"/>
</dbReference>
<dbReference type="Proteomes" id="UP001501411">
    <property type="component" value="Unassembled WGS sequence"/>
</dbReference>